<proteinExistence type="predicted"/>
<feature type="transmembrane region" description="Helical" evidence="1">
    <location>
        <begin position="15"/>
        <end position="33"/>
    </location>
</feature>
<keyword evidence="3" id="KW-1185">Reference proteome</keyword>
<keyword evidence="1" id="KW-0812">Transmembrane</keyword>
<keyword evidence="1" id="KW-0472">Membrane</keyword>
<dbReference type="Proteomes" id="UP001262754">
    <property type="component" value="Unassembled WGS sequence"/>
</dbReference>
<dbReference type="RefSeq" id="WP_163233198.1">
    <property type="nucleotide sequence ID" value="NZ_BMLD01000008.1"/>
</dbReference>
<reference evidence="2 3" key="1">
    <citation type="submission" date="2023-07" db="EMBL/GenBank/DDBJ databases">
        <title>Sorghum-associated microbial communities from plants grown in Nebraska, USA.</title>
        <authorList>
            <person name="Schachtman D."/>
        </authorList>
    </citation>
    <scope>NUCLEOTIDE SEQUENCE [LARGE SCALE GENOMIC DNA]</scope>
    <source>
        <strain evidence="2 3">DS2154</strain>
    </source>
</reference>
<gene>
    <name evidence="2" type="ORF">J2800_001129</name>
</gene>
<keyword evidence="1" id="KW-1133">Transmembrane helix</keyword>
<dbReference type="EMBL" id="JAVDRL010000003">
    <property type="protein sequence ID" value="MDR6530393.1"/>
    <property type="molecule type" value="Genomic_DNA"/>
</dbReference>
<protein>
    <submittedName>
        <fullName evidence="2">Uncharacterized protein</fullName>
    </submittedName>
</protein>
<evidence type="ECO:0000313" key="2">
    <source>
        <dbReference type="EMBL" id="MDR6530393.1"/>
    </source>
</evidence>
<comment type="caution">
    <text evidence="2">The sequence shown here is derived from an EMBL/GenBank/DDBJ whole genome shotgun (WGS) entry which is preliminary data.</text>
</comment>
<evidence type="ECO:0000313" key="3">
    <source>
        <dbReference type="Proteomes" id="UP001262754"/>
    </source>
</evidence>
<evidence type="ECO:0000256" key="1">
    <source>
        <dbReference type="SAM" id="Phobius"/>
    </source>
</evidence>
<name>A0ABU1MW30_9CAUL</name>
<organism evidence="2 3">
    <name type="scientific">Caulobacter rhizosphaerae</name>
    <dbReference type="NCBI Taxonomy" id="2010972"/>
    <lineage>
        <taxon>Bacteria</taxon>
        <taxon>Pseudomonadati</taxon>
        <taxon>Pseudomonadota</taxon>
        <taxon>Alphaproteobacteria</taxon>
        <taxon>Caulobacterales</taxon>
        <taxon>Caulobacteraceae</taxon>
        <taxon>Caulobacter</taxon>
    </lineage>
</organism>
<accession>A0ABU1MW30</accession>
<sequence length="45" mass="4875">MTPQDIAGLAPPRGMLALIAMILTTMAACFWTSEAEVQPDALRRD</sequence>